<dbReference type="InterPro" id="IPR045025">
    <property type="entry name" value="HACL1-like"/>
</dbReference>
<keyword evidence="9" id="KW-1185">Reference proteome</keyword>
<dbReference type="SUPFAM" id="SSF52518">
    <property type="entry name" value="Thiamin diphosphate-binding fold (THDP-binding)"/>
    <property type="match status" value="2"/>
</dbReference>
<evidence type="ECO:0000256" key="1">
    <source>
        <dbReference type="ARBA" id="ARBA00022723"/>
    </source>
</evidence>
<dbReference type="GO" id="GO:0051539">
    <property type="term" value="F:4 iron, 4 sulfur cluster binding"/>
    <property type="evidence" value="ECO:0007669"/>
    <property type="project" value="UniProtKB-UniRule"/>
</dbReference>
<evidence type="ECO:0000256" key="3">
    <source>
        <dbReference type="ARBA" id="ARBA00023004"/>
    </source>
</evidence>
<dbReference type="InterPro" id="IPR002880">
    <property type="entry name" value="Pyrv_Fd/Flavodoxin_OxRdtase_N"/>
</dbReference>
<protein>
    <recommendedName>
        <fullName evidence="5">Indolepyruvate oxidoreductase subunit IorA</fullName>
        <shortName evidence="5">IOR</shortName>
        <ecNumber evidence="5">1.2.7.8</ecNumber>
    </recommendedName>
    <alternativeName>
        <fullName evidence="5">Indolepyruvate ferredoxin oxidoreductase subunit alpha</fullName>
    </alternativeName>
</protein>
<feature type="domain" description="4Fe-4S ferredoxin-type" evidence="7">
    <location>
        <begin position="554"/>
        <end position="583"/>
    </location>
</feature>
<dbReference type="PROSITE" id="PS51379">
    <property type="entry name" value="4FE4S_FER_2"/>
    <property type="match status" value="2"/>
</dbReference>
<dbReference type="PROSITE" id="PS00198">
    <property type="entry name" value="4FE4S_FER_1"/>
    <property type="match status" value="1"/>
</dbReference>
<dbReference type="Pfam" id="PF01855">
    <property type="entry name" value="POR_N"/>
    <property type="match status" value="1"/>
</dbReference>
<dbReference type="GO" id="GO:0030976">
    <property type="term" value="F:thiamine pyrophosphate binding"/>
    <property type="evidence" value="ECO:0007669"/>
    <property type="project" value="InterPro"/>
</dbReference>
<feature type="binding site" evidence="6">
    <location>
        <position position="569"/>
    </location>
    <ligand>
        <name>[4Fe-4S] cluster</name>
        <dbReference type="ChEBI" id="CHEBI:49883"/>
        <label>2</label>
    </ligand>
</feature>
<keyword evidence="4 5" id="KW-0411">Iron-sulfur</keyword>
<dbReference type="AlphaFoldDB" id="A0A1G6NW40"/>
<name>A0A1G6NW40_9BACT</name>
<dbReference type="GO" id="GO:0043805">
    <property type="term" value="F:indolepyruvate ferredoxin oxidoreductase activity"/>
    <property type="evidence" value="ECO:0007669"/>
    <property type="project" value="UniProtKB-UniRule"/>
</dbReference>
<dbReference type="Gene3D" id="3.30.70.20">
    <property type="match status" value="1"/>
</dbReference>
<feature type="binding site" evidence="6">
    <location>
        <position position="566"/>
    </location>
    <ligand>
        <name>[4Fe-4S] cluster</name>
        <dbReference type="ChEBI" id="CHEBI:49883"/>
        <label>2</label>
    </ligand>
</feature>
<proteinExistence type="predicted"/>
<accession>A0A1G6NW40</accession>
<dbReference type="NCBIfam" id="TIGR03336">
    <property type="entry name" value="IOR_alpha"/>
    <property type="match status" value="1"/>
</dbReference>
<evidence type="ECO:0000313" key="8">
    <source>
        <dbReference type="EMBL" id="SDC72152.1"/>
    </source>
</evidence>
<keyword evidence="3 5" id="KW-0408">Iron</keyword>
<comment type="cofactor">
    <cofactor evidence="5 6">
        <name>[4Fe-4S] cluster</name>
        <dbReference type="ChEBI" id="CHEBI:49883"/>
    </cofactor>
    <text evidence="5 6">Binds 2 [4Fe-4S] clusters. In this family the first cluster has a non-standard and varying [4Fe-4S] binding motif CX(2)CX(2)CX(4-5)CP.</text>
</comment>
<organism evidence="8 9">
    <name type="scientific">Desulfurella multipotens</name>
    <dbReference type="NCBI Taxonomy" id="79269"/>
    <lineage>
        <taxon>Bacteria</taxon>
        <taxon>Pseudomonadati</taxon>
        <taxon>Campylobacterota</taxon>
        <taxon>Desulfurellia</taxon>
        <taxon>Desulfurellales</taxon>
        <taxon>Desulfurellaceae</taxon>
        <taxon>Desulfurella</taxon>
    </lineage>
</organism>
<dbReference type="EMBL" id="FMYU01000008">
    <property type="protein sequence ID" value="SDC72152.1"/>
    <property type="molecule type" value="Genomic_DNA"/>
</dbReference>
<dbReference type="EC" id="1.2.7.8" evidence="5"/>
<keyword evidence="1 5" id="KW-0479">Metal-binding</keyword>
<dbReference type="Proteomes" id="UP000199411">
    <property type="component" value="Unassembled WGS sequence"/>
</dbReference>
<dbReference type="PIRSF" id="PIRSF006439">
    <property type="entry name" value="Indolepyruvate_ferr_oxidored"/>
    <property type="match status" value="1"/>
</dbReference>
<gene>
    <name evidence="8" type="ORF">SAMN05660835_01253</name>
</gene>
<keyword evidence="5" id="KW-0249">Electron transport</keyword>
<reference evidence="9" key="1">
    <citation type="submission" date="2016-10" db="EMBL/GenBank/DDBJ databases">
        <authorList>
            <person name="Varghese N."/>
            <person name="Submissions S."/>
        </authorList>
    </citation>
    <scope>NUCLEOTIDE SEQUENCE [LARGE SCALE GENOMIC DNA]</scope>
    <source>
        <strain evidence="9">DSM 8415</strain>
    </source>
</reference>
<evidence type="ECO:0000256" key="2">
    <source>
        <dbReference type="ARBA" id="ARBA00023002"/>
    </source>
</evidence>
<dbReference type="PANTHER" id="PTHR43710">
    <property type="entry name" value="2-HYDROXYACYL-COA LYASE"/>
    <property type="match status" value="1"/>
</dbReference>
<keyword evidence="2 5" id="KW-0560">Oxidoreductase</keyword>
<evidence type="ECO:0000259" key="7">
    <source>
        <dbReference type="PROSITE" id="PS51379"/>
    </source>
</evidence>
<feature type="binding site" evidence="6">
    <location>
        <position position="563"/>
    </location>
    <ligand>
        <name>[4Fe-4S] cluster</name>
        <dbReference type="ChEBI" id="CHEBI:49883"/>
        <label>2</label>
    </ligand>
</feature>
<dbReference type="PANTHER" id="PTHR43710:SF5">
    <property type="entry name" value="INDOLEPYRUVATE FERREDOXIN OXIDOREDUCTASE ALPHA SUBUNIT"/>
    <property type="match status" value="1"/>
</dbReference>
<dbReference type="InterPro" id="IPR017896">
    <property type="entry name" value="4Fe4S_Fe-S-bd"/>
</dbReference>
<dbReference type="FunFam" id="3.40.50.970:FF:000039">
    <property type="entry name" value="Indolepyruvate oxidoreductase subunit IorA"/>
    <property type="match status" value="1"/>
</dbReference>
<dbReference type="CDD" id="cd02008">
    <property type="entry name" value="TPP_IOR_alpha"/>
    <property type="match status" value="1"/>
</dbReference>
<comment type="catalytic activity">
    <reaction evidence="5">
        <text>indole-3-pyruvate + 2 oxidized [2Fe-2S]-[ferredoxin] + CoA = (indol-3-yl)acetyl-CoA + 2 reduced [2Fe-2S]-[ferredoxin] + CO2 + H(+)</text>
        <dbReference type="Rhea" id="RHEA:12645"/>
        <dbReference type="Rhea" id="RHEA-COMP:10000"/>
        <dbReference type="Rhea" id="RHEA-COMP:10001"/>
        <dbReference type="ChEBI" id="CHEBI:15378"/>
        <dbReference type="ChEBI" id="CHEBI:16526"/>
        <dbReference type="ChEBI" id="CHEBI:17640"/>
        <dbReference type="ChEBI" id="CHEBI:33737"/>
        <dbReference type="ChEBI" id="CHEBI:33738"/>
        <dbReference type="ChEBI" id="CHEBI:57271"/>
        <dbReference type="ChEBI" id="CHEBI:57287"/>
        <dbReference type="EC" id="1.2.7.8"/>
    </reaction>
</comment>
<feature type="binding site" evidence="6">
    <location>
        <position position="535"/>
    </location>
    <ligand>
        <name>[4Fe-4S] cluster</name>
        <dbReference type="ChEBI" id="CHEBI:49883"/>
        <label>1</label>
    </ligand>
</feature>
<evidence type="ECO:0000256" key="6">
    <source>
        <dbReference type="PIRSR" id="PIRSR006439-50"/>
    </source>
</evidence>
<comment type="function">
    <text evidence="5">Catalyzes the ferredoxin-dependent oxidative decarboxylation of arylpyruvates.</text>
</comment>
<sequence length="585" mass="64439">MRKIISGNEAIAIGAYRANASFASGYPGTPSSEILEYTKTFEDIKVQWASNEKSAFEQALGASLAGRRSFVTMKHVGLNVAADSLMSSSYTGVNAGFVVVVADDPGMHSSQNEQDTRLFAKFAQVPILEPSDAKEAMGFMQYAFSLSEEYDTPVILRSTTRVSHTQELVYFDMHKLGGTEDKLLAKNISKYVLVPKNALLRHKKLLERNTKLQKLTNETPLNRIEQGSLNVGIITSGVSYLYAKELLPEANFLKIGLSWPFPIDLAKEFTKNLEKVIVIEELEPYIEEQLKIAGINNVEGKKFFPQDGEFNLDIVEEGLVKASFLEKSHKKYFEVPKNLPERPPVLCPGCPHRPIFDILHSLKVYVTGDIGCYTLGAAPPLSSIHTTVCMGASISMGYGIAKASQNHKVVSVIGDSTFLHTGIQPLIDAYVNNVAYTVIILDNSITAMTGGQPDAVSGFNIKNEPAPKVDLENLVRSIGIKRVFKVDQYNYKKTKEIIEQEINTKELSVIIATRPCVLAPIKIKETPYFVIADKCIDCKRCLRIGCPAIGYKESKAYIIEDLCTGCALCAEVCPTLAIVKGESNE</sequence>
<keyword evidence="5 6" id="KW-0004">4Fe-4S</keyword>
<dbReference type="GO" id="GO:0044281">
    <property type="term" value="P:small molecule metabolic process"/>
    <property type="evidence" value="ECO:0007669"/>
    <property type="project" value="UniProtKB-ARBA"/>
</dbReference>
<dbReference type="InterPro" id="IPR017721">
    <property type="entry name" value="IorA"/>
</dbReference>
<dbReference type="InterPro" id="IPR029061">
    <property type="entry name" value="THDP-binding"/>
</dbReference>
<dbReference type="Pfam" id="PF00037">
    <property type="entry name" value="Fer4"/>
    <property type="match status" value="1"/>
</dbReference>
<dbReference type="Pfam" id="PF02775">
    <property type="entry name" value="TPP_enzyme_C"/>
    <property type="match status" value="1"/>
</dbReference>
<feature type="binding site" evidence="6">
    <location>
        <position position="541"/>
    </location>
    <ligand>
        <name>[4Fe-4S] cluster</name>
        <dbReference type="ChEBI" id="CHEBI:49883"/>
        <label>1</label>
    </ligand>
</feature>
<dbReference type="GO" id="GO:0046872">
    <property type="term" value="F:metal ion binding"/>
    <property type="evidence" value="ECO:0007669"/>
    <property type="project" value="UniProtKB-UniRule"/>
</dbReference>
<keyword evidence="5" id="KW-0813">Transport</keyword>
<dbReference type="InterPro" id="IPR011766">
    <property type="entry name" value="TPP_enzyme_TPP-bd"/>
</dbReference>
<evidence type="ECO:0000256" key="5">
    <source>
        <dbReference type="PIRNR" id="PIRNR006439"/>
    </source>
</evidence>
<feature type="binding site" evidence="6">
    <location>
        <position position="573"/>
    </location>
    <ligand>
        <name>[4Fe-4S] cluster</name>
        <dbReference type="ChEBI" id="CHEBI:49883"/>
        <label>1</label>
    </ligand>
</feature>
<dbReference type="InterPro" id="IPR017900">
    <property type="entry name" value="4Fe4S_Fe_S_CS"/>
</dbReference>
<evidence type="ECO:0000256" key="4">
    <source>
        <dbReference type="ARBA" id="ARBA00023014"/>
    </source>
</evidence>
<dbReference type="Gene3D" id="3.40.50.970">
    <property type="match status" value="2"/>
</dbReference>
<feature type="domain" description="4Fe-4S ferredoxin-type" evidence="7">
    <location>
        <begin position="526"/>
        <end position="547"/>
    </location>
</feature>
<dbReference type="CDD" id="cd07034">
    <property type="entry name" value="TPP_PYR_PFOR_IOR-alpha_like"/>
    <property type="match status" value="1"/>
</dbReference>
<evidence type="ECO:0000313" key="9">
    <source>
        <dbReference type="Proteomes" id="UP000199411"/>
    </source>
</evidence>
<dbReference type="OrthoDB" id="9804603at2"/>
<keyword evidence="8" id="KW-0670">Pyruvate</keyword>
<dbReference type="RefSeq" id="WP_092128979.1">
    <property type="nucleotide sequence ID" value="NZ_FMYU01000008.1"/>
</dbReference>
<dbReference type="SUPFAM" id="SSF54862">
    <property type="entry name" value="4Fe-4S ferredoxins"/>
    <property type="match status" value="1"/>
</dbReference>
<feature type="binding site" evidence="6">
    <location>
        <position position="538"/>
    </location>
    <ligand>
        <name>[4Fe-4S] cluster</name>
        <dbReference type="ChEBI" id="CHEBI:49883"/>
        <label>1</label>
    </ligand>
</feature>
<feature type="binding site" evidence="6">
    <location>
        <position position="546"/>
    </location>
    <ligand>
        <name>[4Fe-4S] cluster</name>
        <dbReference type="ChEBI" id="CHEBI:49883"/>
        <label>2</label>
    </ligand>
</feature>